<reference evidence="7 8" key="2">
    <citation type="submission" date="2016-08" db="EMBL/GenBank/DDBJ databases">
        <title>Pervasive Adenine N6-methylation of Active Genes in Fungi.</title>
        <authorList>
            <consortium name="DOE Joint Genome Institute"/>
            <person name="Mondo S.J."/>
            <person name="Dannebaum R.O."/>
            <person name="Kuo R.C."/>
            <person name="Labutti K."/>
            <person name="Haridas S."/>
            <person name="Kuo A."/>
            <person name="Salamov A."/>
            <person name="Ahrendt S.R."/>
            <person name="Lipzen A."/>
            <person name="Sullivan W."/>
            <person name="Andreopoulos W.B."/>
            <person name="Clum A."/>
            <person name="Lindquist E."/>
            <person name="Daum C."/>
            <person name="Ramamoorthy G.K."/>
            <person name="Gryganskyi A."/>
            <person name="Culley D."/>
            <person name="Magnuson J.K."/>
            <person name="James T.Y."/>
            <person name="O'Malley M.A."/>
            <person name="Stajich J.E."/>
            <person name="Spatafora J.W."/>
            <person name="Visel A."/>
            <person name="Grigoriev I.V."/>
        </authorList>
    </citation>
    <scope>NUCLEOTIDE SEQUENCE [LARGE SCALE GENOMIC DNA]</scope>
    <source>
        <strain evidence="8">finn</strain>
    </source>
</reference>
<keyword evidence="2" id="KW-0547">Nucleotide-binding</keyword>
<evidence type="ECO:0000256" key="3">
    <source>
        <dbReference type="ARBA" id="ARBA00022771"/>
    </source>
</evidence>
<evidence type="ECO:0000256" key="4">
    <source>
        <dbReference type="ARBA" id="ARBA00022833"/>
    </source>
</evidence>
<keyword evidence="5" id="KW-0067">ATP-binding</keyword>
<organism evidence="7 8">
    <name type="scientific">Piromyces finnis</name>
    <dbReference type="NCBI Taxonomy" id="1754191"/>
    <lineage>
        <taxon>Eukaryota</taxon>
        <taxon>Fungi</taxon>
        <taxon>Fungi incertae sedis</taxon>
        <taxon>Chytridiomycota</taxon>
        <taxon>Chytridiomycota incertae sedis</taxon>
        <taxon>Neocallimastigomycetes</taxon>
        <taxon>Neocallimastigales</taxon>
        <taxon>Neocallimastigaceae</taxon>
        <taxon>Piromyces</taxon>
    </lineage>
</organism>
<evidence type="ECO:0000313" key="7">
    <source>
        <dbReference type="EMBL" id="ORX56051.1"/>
    </source>
</evidence>
<dbReference type="InterPro" id="IPR014001">
    <property type="entry name" value="Helicase_ATP-bd"/>
</dbReference>
<comment type="caution">
    <text evidence="7">The sequence shown here is derived from an EMBL/GenBank/DDBJ whole genome shotgun (WGS) entry which is preliminary data.</text>
</comment>
<dbReference type="PANTHER" id="PTHR45629:SF7">
    <property type="entry name" value="DNA EXCISION REPAIR PROTEIN ERCC-6-RELATED"/>
    <property type="match status" value="1"/>
</dbReference>
<dbReference type="CDD" id="cd15489">
    <property type="entry name" value="PHD_SF"/>
    <property type="match status" value="1"/>
</dbReference>
<dbReference type="GO" id="GO:0008270">
    <property type="term" value="F:zinc ion binding"/>
    <property type="evidence" value="ECO:0007669"/>
    <property type="project" value="UniProtKB-KW"/>
</dbReference>
<evidence type="ECO:0000313" key="8">
    <source>
        <dbReference type="Proteomes" id="UP000193719"/>
    </source>
</evidence>
<dbReference type="InterPro" id="IPR050496">
    <property type="entry name" value="SNF2_RAD54_helicase_repair"/>
</dbReference>
<dbReference type="AlphaFoldDB" id="A0A1Y1VHV8"/>
<dbReference type="InterPro" id="IPR027417">
    <property type="entry name" value="P-loop_NTPase"/>
</dbReference>
<dbReference type="Pfam" id="PF00176">
    <property type="entry name" value="SNF2-rel_dom"/>
    <property type="match status" value="1"/>
</dbReference>
<keyword evidence="8" id="KW-1185">Reference proteome</keyword>
<dbReference type="SUPFAM" id="SSF57903">
    <property type="entry name" value="FYVE/PHD zinc finger"/>
    <property type="match status" value="1"/>
</dbReference>
<dbReference type="Gene3D" id="3.30.40.10">
    <property type="entry name" value="Zinc/RING finger domain, C3HC4 (zinc finger)"/>
    <property type="match status" value="1"/>
</dbReference>
<dbReference type="Proteomes" id="UP000193719">
    <property type="component" value="Unassembled WGS sequence"/>
</dbReference>
<keyword evidence="3" id="KW-0863">Zinc-finger</keyword>
<dbReference type="GO" id="GO:0005524">
    <property type="term" value="F:ATP binding"/>
    <property type="evidence" value="ECO:0007669"/>
    <property type="project" value="InterPro"/>
</dbReference>
<dbReference type="PANTHER" id="PTHR45629">
    <property type="entry name" value="SNF2/RAD54 FAMILY MEMBER"/>
    <property type="match status" value="1"/>
</dbReference>
<reference evidence="7 8" key="1">
    <citation type="submission" date="2016-08" db="EMBL/GenBank/DDBJ databases">
        <title>Genomes of anaerobic fungi encode conserved fungal cellulosomes for biomass hydrolysis.</title>
        <authorList>
            <consortium name="DOE Joint Genome Institute"/>
            <person name="Haitjema C.H."/>
            <person name="Gilmore S.P."/>
            <person name="Henske J.K."/>
            <person name="Solomon K.V."/>
            <person name="De Groot R."/>
            <person name="Kuo A."/>
            <person name="Mondo S.J."/>
            <person name="Salamov A.A."/>
            <person name="Labutti K."/>
            <person name="Zhao Z."/>
            <person name="Chiniquy J."/>
            <person name="Barry K."/>
            <person name="Brewer H.M."/>
            <person name="Purvine S.O."/>
            <person name="Wright A.T."/>
            <person name="Boxma B."/>
            <person name="Van Alen T."/>
            <person name="Hackstein J.H."/>
            <person name="Baker S.E."/>
            <person name="Grigoriev I.V."/>
            <person name="O'Malley M.A."/>
        </authorList>
    </citation>
    <scope>NUCLEOTIDE SEQUENCE [LARGE SCALE GENOMIC DNA]</scope>
    <source>
        <strain evidence="8">finn</strain>
    </source>
</reference>
<dbReference type="SUPFAM" id="SSF52540">
    <property type="entry name" value="P-loop containing nucleoside triphosphate hydrolases"/>
    <property type="match status" value="1"/>
</dbReference>
<gene>
    <name evidence="7" type="ORF">BCR36DRAFT_402809</name>
</gene>
<evidence type="ECO:0000256" key="2">
    <source>
        <dbReference type="ARBA" id="ARBA00022741"/>
    </source>
</evidence>
<dbReference type="InterPro" id="IPR000330">
    <property type="entry name" value="SNF2_N"/>
</dbReference>
<evidence type="ECO:0000256" key="1">
    <source>
        <dbReference type="ARBA" id="ARBA00022723"/>
    </source>
</evidence>
<accession>A0A1Y1VHV8</accession>
<dbReference type="InterPro" id="IPR011011">
    <property type="entry name" value="Znf_FYVE_PHD"/>
</dbReference>
<dbReference type="EMBL" id="MCFH01000008">
    <property type="protein sequence ID" value="ORX56051.1"/>
    <property type="molecule type" value="Genomic_DNA"/>
</dbReference>
<proteinExistence type="predicted"/>
<dbReference type="PROSITE" id="PS51192">
    <property type="entry name" value="HELICASE_ATP_BIND_1"/>
    <property type="match status" value="1"/>
</dbReference>
<dbReference type="GO" id="GO:0015616">
    <property type="term" value="F:DNA translocase activity"/>
    <property type="evidence" value="ECO:0007669"/>
    <property type="project" value="TreeGrafter"/>
</dbReference>
<keyword evidence="1" id="KW-0479">Metal-binding</keyword>
<keyword evidence="4" id="KW-0862">Zinc</keyword>
<name>A0A1Y1VHV8_9FUNG</name>
<evidence type="ECO:0000259" key="6">
    <source>
        <dbReference type="PROSITE" id="PS51192"/>
    </source>
</evidence>
<feature type="domain" description="Helicase ATP-binding" evidence="6">
    <location>
        <begin position="110"/>
        <end position="273"/>
    </location>
</feature>
<dbReference type="SMART" id="SM00249">
    <property type="entry name" value="PHD"/>
    <property type="match status" value="1"/>
</dbReference>
<protein>
    <recommendedName>
        <fullName evidence="6">Helicase ATP-binding domain-containing protein</fullName>
    </recommendedName>
</protein>
<dbReference type="InterPro" id="IPR013083">
    <property type="entry name" value="Znf_RING/FYVE/PHD"/>
</dbReference>
<dbReference type="STRING" id="1754191.A0A1Y1VHV8"/>
<dbReference type="InterPro" id="IPR038718">
    <property type="entry name" value="SNF2-like_sf"/>
</dbReference>
<dbReference type="InterPro" id="IPR001965">
    <property type="entry name" value="Znf_PHD"/>
</dbReference>
<evidence type="ECO:0000256" key="5">
    <source>
        <dbReference type="ARBA" id="ARBA00022840"/>
    </source>
</evidence>
<dbReference type="OrthoDB" id="10572000at2759"/>
<dbReference type="Gene3D" id="3.40.50.10810">
    <property type="entry name" value="Tandem AAA-ATPase domain"/>
    <property type="match status" value="1"/>
</dbReference>
<sequence>MLEENDNVRNDNELINQIIIAKELEKVFEYEKVLKIYENLSGKLPHSCEILIKKKIEETKSKINVIINNDGFYYEPSNSNYYLPGGFGISKSKFQKLTLYQKDGIKWIYSIYHEKKCGCILADDKELNKESQIINVIDSLYNSMKAGKFLLIVPLEKLNYWERIIKHCLQNAISIFIFNSTTKNRQEKINYINSNTGILITTYDMITYNYTTLLINWDLIICDDGCRKINNHKTKRYQALNKINTKFKILLSDNPLPNKFYDIYSIFNYLMGNIKMFGTYEEFKSKYILKHSNKTNKNKSVGVGNILNEDLQYFIQCFVLRREKDNQELYNETEESEYSDINDDETYENMKNFIIEDDEYMEDEDIDENDKKYSNIYWKEEYYNEKSNSDTDNDNDLNKELLELNIDNEKKEKDLNNRKDFFYIKPDSDQKKKKYIIEKNTSQTTDKYTFNNNDICSYCNKVIIENEDGSIRCCKCGNYEHFTCSGIPYNTNIDSKINSLRYYFCHSCRNFGLKEHFYSLNNENKMSIEYDKSLNSKLVKEDDYILKYLQTEDTYDKILNNNNNNNNNNNTKLNEKYNIMNDDDNILNITGKFGMETSIDNLSSIMKNSNDNIIYNINNDGDIINENYQNYQDYINEFKTYLEKKDKLNALNSLLNANKLNSNDLNLHWWIIKIIIDLNII</sequence>